<dbReference type="AlphaFoldDB" id="A0A916S9R3"/>
<gene>
    <name evidence="1" type="ORF">GCM10010979_01700</name>
</gene>
<dbReference type="EMBL" id="BMGB01000001">
    <property type="protein sequence ID" value="GGA90661.1"/>
    <property type="molecule type" value="Genomic_DNA"/>
</dbReference>
<dbReference type="Proteomes" id="UP000606922">
    <property type="component" value="Unassembled WGS sequence"/>
</dbReference>
<comment type="caution">
    <text evidence="1">The sequence shown here is derived from an EMBL/GenBank/DDBJ whole genome shotgun (WGS) entry which is preliminary data.</text>
</comment>
<evidence type="ECO:0000313" key="1">
    <source>
        <dbReference type="EMBL" id="GGA90661.1"/>
    </source>
</evidence>
<sequence>MFGRRYAEQKLTLTAAELAALFEGRTLAVDVNSEYILYVSADVRALDSVVVLGAMTGSNAGRPPSAQAGSASIPLREEPRAQATYEQQVLAARIRVKIDKQRRRPRVMTPEWIVQLSKSDIGR</sequence>
<accession>A0A916S9R3</accession>
<proteinExistence type="predicted"/>
<protein>
    <submittedName>
        <fullName evidence="1">Uncharacterized protein</fullName>
    </submittedName>
</protein>
<keyword evidence="2" id="KW-1185">Reference proteome</keyword>
<reference evidence="1" key="2">
    <citation type="submission" date="2020-09" db="EMBL/GenBank/DDBJ databases">
        <authorList>
            <person name="Sun Q."/>
            <person name="Zhou Y."/>
        </authorList>
    </citation>
    <scope>NUCLEOTIDE SEQUENCE</scope>
    <source>
        <strain evidence="1">CGMCC 1.12813</strain>
    </source>
</reference>
<reference evidence="1" key="1">
    <citation type="journal article" date="2014" name="Int. J. Syst. Evol. Microbiol.">
        <title>Complete genome sequence of Corynebacterium casei LMG S-19264T (=DSM 44701T), isolated from a smear-ripened cheese.</title>
        <authorList>
            <consortium name="US DOE Joint Genome Institute (JGI-PGF)"/>
            <person name="Walter F."/>
            <person name="Albersmeier A."/>
            <person name="Kalinowski J."/>
            <person name="Ruckert C."/>
        </authorList>
    </citation>
    <scope>NUCLEOTIDE SEQUENCE</scope>
    <source>
        <strain evidence="1">CGMCC 1.12813</strain>
    </source>
</reference>
<name>A0A916S9R3_9MICO</name>
<evidence type="ECO:0000313" key="2">
    <source>
        <dbReference type="Proteomes" id="UP000606922"/>
    </source>
</evidence>
<organism evidence="1 2">
    <name type="scientific">Conyzicola nivalis</name>
    <dbReference type="NCBI Taxonomy" id="1477021"/>
    <lineage>
        <taxon>Bacteria</taxon>
        <taxon>Bacillati</taxon>
        <taxon>Actinomycetota</taxon>
        <taxon>Actinomycetes</taxon>
        <taxon>Micrococcales</taxon>
        <taxon>Microbacteriaceae</taxon>
        <taxon>Conyzicola</taxon>
    </lineage>
</organism>